<reference evidence="2" key="1">
    <citation type="journal article" date="2008" name="Nat. Genet.">
        <title>The Pristionchus pacificus genome provides a unique perspective on nematode lifestyle and parasitism.</title>
        <authorList>
            <person name="Dieterich C."/>
            <person name="Clifton S.W."/>
            <person name="Schuster L.N."/>
            <person name="Chinwalla A."/>
            <person name="Delehaunty K."/>
            <person name="Dinkelacker I."/>
            <person name="Fulton L."/>
            <person name="Fulton R."/>
            <person name="Godfrey J."/>
            <person name="Minx P."/>
            <person name="Mitreva M."/>
            <person name="Roeseler W."/>
            <person name="Tian H."/>
            <person name="Witte H."/>
            <person name="Yang S.P."/>
            <person name="Wilson R.K."/>
            <person name="Sommer R.J."/>
        </authorList>
    </citation>
    <scope>NUCLEOTIDE SEQUENCE [LARGE SCALE GENOMIC DNA]</scope>
    <source>
        <strain evidence="2">PS312</strain>
    </source>
</reference>
<proteinExistence type="predicted"/>
<evidence type="ECO:0000313" key="1">
    <source>
        <dbReference type="EnsemblMetazoa" id="PPA34870.1"/>
    </source>
</evidence>
<dbReference type="AlphaFoldDB" id="A0A2A6C8S4"/>
<dbReference type="PANTHER" id="PTHR35182">
    <property type="entry name" value="PROTEIN CBG13762"/>
    <property type="match status" value="1"/>
</dbReference>
<accession>A0A2A6C8S4</accession>
<protein>
    <submittedName>
        <fullName evidence="1">Uncharacterized protein</fullName>
    </submittedName>
</protein>
<dbReference type="PANTHER" id="PTHR35182:SF1">
    <property type="entry name" value="COLD-SHOCK PROTEIN-RELATED"/>
    <property type="match status" value="1"/>
</dbReference>
<dbReference type="EnsemblMetazoa" id="PPA34870.1">
    <property type="protein sequence ID" value="PPA34870.1"/>
    <property type="gene ID" value="WBGene00273239"/>
</dbReference>
<keyword evidence="2" id="KW-1185">Reference proteome</keyword>
<organism evidence="1 2">
    <name type="scientific">Pristionchus pacificus</name>
    <name type="common">Parasitic nematode worm</name>
    <dbReference type="NCBI Taxonomy" id="54126"/>
    <lineage>
        <taxon>Eukaryota</taxon>
        <taxon>Metazoa</taxon>
        <taxon>Ecdysozoa</taxon>
        <taxon>Nematoda</taxon>
        <taxon>Chromadorea</taxon>
        <taxon>Rhabditida</taxon>
        <taxon>Rhabditina</taxon>
        <taxon>Diplogasteromorpha</taxon>
        <taxon>Diplogasteroidea</taxon>
        <taxon>Neodiplogasteridae</taxon>
        <taxon>Pristionchus</taxon>
    </lineage>
</organism>
<gene>
    <name evidence="1" type="primary">WBGene00273239</name>
</gene>
<accession>A0A8R1ULB1</accession>
<reference evidence="1" key="2">
    <citation type="submission" date="2022-06" db="UniProtKB">
        <authorList>
            <consortium name="EnsemblMetazoa"/>
        </authorList>
    </citation>
    <scope>IDENTIFICATION</scope>
    <source>
        <strain evidence="1">PS312</strain>
    </source>
</reference>
<evidence type="ECO:0000313" key="2">
    <source>
        <dbReference type="Proteomes" id="UP000005239"/>
    </source>
</evidence>
<dbReference type="OrthoDB" id="5824604at2759"/>
<sequence>MPTMIRLLFLLGLFGCTLAAVYQYPVKVGEKLELSVPQKGIHTWERIILRPEREVLQLRTNSKLFSGARVTKDGKLIINKVTLSDSGSYTSPDEKPPMTYHPDGSISAVGTSMINVIVE</sequence>
<dbReference type="Proteomes" id="UP000005239">
    <property type="component" value="Unassembled WGS sequence"/>
</dbReference>
<name>A0A2A6C8S4_PRIPA</name>